<organism evidence="1 2">
    <name type="scientific">Periplaneta americana</name>
    <name type="common">American cockroach</name>
    <name type="synonym">Blatta americana</name>
    <dbReference type="NCBI Taxonomy" id="6978"/>
    <lineage>
        <taxon>Eukaryota</taxon>
        <taxon>Metazoa</taxon>
        <taxon>Ecdysozoa</taxon>
        <taxon>Arthropoda</taxon>
        <taxon>Hexapoda</taxon>
        <taxon>Insecta</taxon>
        <taxon>Pterygota</taxon>
        <taxon>Neoptera</taxon>
        <taxon>Polyneoptera</taxon>
        <taxon>Dictyoptera</taxon>
        <taxon>Blattodea</taxon>
        <taxon>Blattoidea</taxon>
        <taxon>Blattidae</taxon>
        <taxon>Blattinae</taxon>
        <taxon>Periplaneta</taxon>
    </lineage>
</organism>
<protein>
    <submittedName>
        <fullName evidence="1">Uncharacterized protein</fullName>
    </submittedName>
</protein>
<name>A0ABQ8SRI4_PERAM</name>
<dbReference type="EMBL" id="JAJSOF020000023">
    <property type="protein sequence ID" value="KAJ4436414.1"/>
    <property type="molecule type" value="Genomic_DNA"/>
</dbReference>
<keyword evidence="2" id="KW-1185">Reference proteome</keyword>
<dbReference type="Proteomes" id="UP001148838">
    <property type="component" value="Unassembled WGS sequence"/>
</dbReference>
<sequence length="252" mass="28713">MKVHHRKSITRVHEERSTTVPLRAELVAGRRRRELVGVPLGEDLNPGYVIESPTTTRGVGKQSTGRFRRLVFLQWTWSLEISTRGERAVSVPAHHWSLCIAEYTKAPVRVYESGPATTYWNGLVYPFRVESVTTRHRYPEVELSTERHTPVSRVVYGLLATSVVQLLNASQSTHRFNFVNHTIKTVNMPKCAVSSTQKFLVQQHITTSKHQANKQLNSKQRQLFLTQPTTSNVRSEFNIDLCRSLISADIPL</sequence>
<proteinExistence type="predicted"/>
<accession>A0ABQ8SRI4</accession>
<gene>
    <name evidence="1" type="ORF">ANN_19047</name>
</gene>
<reference evidence="1 2" key="1">
    <citation type="journal article" date="2022" name="Allergy">
        <title>Genome assembly and annotation of Periplaneta americana reveal a comprehensive cockroach allergen profile.</title>
        <authorList>
            <person name="Wang L."/>
            <person name="Xiong Q."/>
            <person name="Saelim N."/>
            <person name="Wang L."/>
            <person name="Nong W."/>
            <person name="Wan A.T."/>
            <person name="Shi M."/>
            <person name="Liu X."/>
            <person name="Cao Q."/>
            <person name="Hui J.H.L."/>
            <person name="Sookrung N."/>
            <person name="Leung T.F."/>
            <person name="Tungtrongchitr A."/>
            <person name="Tsui S.K.W."/>
        </authorList>
    </citation>
    <scope>NUCLEOTIDE SEQUENCE [LARGE SCALE GENOMIC DNA]</scope>
    <source>
        <strain evidence="1">PWHHKU_190912</strain>
    </source>
</reference>
<comment type="caution">
    <text evidence="1">The sequence shown here is derived from an EMBL/GenBank/DDBJ whole genome shotgun (WGS) entry which is preliminary data.</text>
</comment>
<evidence type="ECO:0000313" key="1">
    <source>
        <dbReference type="EMBL" id="KAJ4436414.1"/>
    </source>
</evidence>
<evidence type="ECO:0000313" key="2">
    <source>
        <dbReference type="Proteomes" id="UP001148838"/>
    </source>
</evidence>